<proteinExistence type="predicted"/>
<evidence type="ECO:0000313" key="2">
    <source>
        <dbReference type="Proteomes" id="UP000515743"/>
    </source>
</evidence>
<dbReference type="RefSeq" id="WP_185175098.1">
    <property type="nucleotide sequence ID" value="NZ_CP059404.1"/>
</dbReference>
<dbReference type="KEGG" id="cik:H0194_06235"/>
<evidence type="ECO:0000313" key="1">
    <source>
        <dbReference type="EMBL" id="QNE88708.1"/>
    </source>
</evidence>
<accession>A0A7G7CM92</accession>
<dbReference type="EMBL" id="CP059404">
    <property type="protein sequence ID" value="QNE88708.1"/>
    <property type="molecule type" value="Genomic_DNA"/>
</dbReference>
<gene>
    <name evidence="1" type="ORF">H0194_06235</name>
</gene>
<dbReference type="Proteomes" id="UP000515743">
    <property type="component" value="Chromosome"/>
</dbReference>
<reference evidence="1 2" key="1">
    <citation type="submission" date="2020-07" db="EMBL/GenBank/DDBJ databases">
        <title>Complete genome and description of Corynebacterium incognita strain Marseille-Q3630 sp. nov.</title>
        <authorList>
            <person name="Boxberger M."/>
        </authorList>
    </citation>
    <scope>NUCLEOTIDE SEQUENCE [LARGE SCALE GENOMIC DNA]</scope>
    <source>
        <strain evidence="1 2">Marseille-Q3630</strain>
    </source>
</reference>
<name>A0A7G7CM92_9CORY</name>
<sequence>MFGFGKKRYNAEEDKRNGVHMAAQHTNVPLNDFMTRLMAEEIPFLDTAERQEIYALLEEHRAAGKPDITSQDELPPRIREIMDL</sequence>
<protein>
    <submittedName>
        <fullName evidence="1">Uncharacterized protein</fullName>
    </submittedName>
</protein>
<dbReference type="AlphaFoldDB" id="A0A7G7CM92"/>
<organism evidence="1 2">
    <name type="scientific">Corynebacterium incognita</name>
    <dbReference type="NCBI Taxonomy" id="2754725"/>
    <lineage>
        <taxon>Bacteria</taxon>
        <taxon>Bacillati</taxon>
        <taxon>Actinomycetota</taxon>
        <taxon>Actinomycetes</taxon>
        <taxon>Mycobacteriales</taxon>
        <taxon>Corynebacteriaceae</taxon>
        <taxon>Corynebacterium</taxon>
    </lineage>
</organism>
<keyword evidence="2" id="KW-1185">Reference proteome</keyword>